<dbReference type="InterPro" id="IPR004268">
    <property type="entry name" value="MurJ"/>
</dbReference>
<evidence type="ECO:0000256" key="9">
    <source>
        <dbReference type="ARBA" id="ARBA00061532"/>
    </source>
</evidence>
<dbReference type="PIRSF" id="PIRSF002869">
    <property type="entry name" value="MviN"/>
    <property type="match status" value="1"/>
</dbReference>
<dbReference type="RefSeq" id="WP_281463655.1">
    <property type="nucleotide sequence ID" value="NZ_CP124535.1"/>
</dbReference>
<sequence length="514" mass="55271">MQPIRLIRSIITVGGWTLLSRGAGFARDVMMAAYLGAGPVAEAFLVAFSLPNMFRRFFAEGAFNMAFVPMFSKKLEGGEDAAGFARDAFNGLATVLIVFSVIGTVAMPWLVWLMASGFVGDERFDLAVLFGRISFVYILFISLVALLSGVLNAFGRFTEASFVPVLMNLMFIAAMLIADRAGWDMGLTLAWTVPLTGIAQLAFTWVSAHRAGFRFAPGLPRLTPDLRRLAVIAAPAVLAGGVVQVNLLVGRQVASFTEGAVAWLSYADRLYQLPLGVVAIAVGTVLLPDLSRRLRAGDAEGGRASFNRGTEFALFLTIPAAVALVVIALPLCTVLYQRGAFGPDDAAATALALAIYGAGLPAFVLHKVFQPLYYAREDTRSPFRFAVWSMIVNAAIAVGLLPVIGFSAAALATTLSGWIMVLQLWLGTRKMGDEARFDTRFRQRLPRILIASCLMGGVLWFAMVLLGPMLGTEGWRYVALALLVVLGMSSYALAALGLGAIRPADLKSALRRQR</sequence>
<reference evidence="12 13" key="1">
    <citation type="submission" date="2023-04" db="EMBL/GenBank/DDBJ databases">
        <title>YMD61, complete Genome.</title>
        <authorList>
            <person name="Zhang J."/>
        </authorList>
    </citation>
    <scope>NUCLEOTIDE SEQUENCE [LARGE SCALE GENOMIC DNA]</scope>
    <source>
        <strain evidence="12 13">YMD61</strain>
    </source>
</reference>
<keyword evidence="10 11" id="KW-0813">Transport</keyword>
<accession>A0ABY8Q2M5</accession>
<dbReference type="Proteomes" id="UP001230978">
    <property type="component" value="Chromosome"/>
</dbReference>
<evidence type="ECO:0000256" key="6">
    <source>
        <dbReference type="ARBA" id="ARBA00022989"/>
    </source>
</evidence>
<dbReference type="EMBL" id="CP124535">
    <property type="protein sequence ID" value="WGV14532.1"/>
    <property type="molecule type" value="Genomic_DNA"/>
</dbReference>
<keyword evidence="10 11" id="KW-0961">Cell wall biogenesis/degradation</keyword>
<dbReference type="CDD" id="cd13123">
    <property type="entry name" value="MATE_MurJ_like"/>
    <property type="match status" value="1"/>
</dbReference>
<keyword evidence="7 10" id="KW-0472">Membrane</keyword>
<dbReference type="Pfam" id="PF03023">
    <property type="entry name" value="MurJ"/>
    <property type="match status" value="1"/>
</dbReference>
<keyword evidence="5 10" id="KW-0573">Peptidoglycan synthesis</keyword>
<feature type="transmembrane region" description="Helical" evidence="10">
    <location>
        <begin position="448"/>
        <end position="471"/>
    </location>
</feature>
<dbReference type="InterPro" id="IPR051050">
    <property type="entry name" value="Lipid_II_flippase_MurJ/MviN"/>
</dbReference>
<evidence type="ECO:0000256" key="8">
    <source>
        <dbReference type="ARBA" id="ARBA00060041"/>
    </source>
</evidence>
<organism evidence="12 13">
    <name type="scientific">Fuscovulum ytuae</name>
    <dbReference type="NCBI Taxonomy" id="3042299"/>
    <lineage>
        <taxon>Bacteria</taxon>
        <taxon>Pseudomonadati</taxon>
        <taxon>Pseudomonadota</taxon>
        <taxon>Alphaproteobacteria</taxon>
        <taxon>Rhodobacterales</taxon>
        <taxon>Paracoccaceae</taxon>
        <taxon>Fuscovulum</taxon>
    </lineage>
</organism>
<feature type="transmembrane region" description="Helical" evidence="10">
    <location>
        <begin position="135"/>
        <end position="155"/>
    </location>
</feature>
<feature type="transmembrane region" description="Helical" evidence="10">
    <location>
        <begin position="312"/>
        <end position="336"/>
    </location>
</feature>
<comment type="pathway">
    <text evidence="10">Cell wall biogenesis; peptidoglycan biosynthesis.</text>
</comment>
<keyword evidence="10" id="KW-0997">Cell inner membrane</keyword>
<keyword evidence="6 10" id="KW-1133">Transmembrane helix</keyword>
<comment type="subcellular location">
    <subcellularLocation>
        <location evidence="10">Cell inner membrane</location>
        <topology evidence="10">Multi-pass membrane protein</topology>
    </subcellularLocation>
    <subcellularLocation>
        <location evidence="1">Cell membrane</location>
        <topology evidence="1">Multi-pass membrane protein</topology>
    </subcellularLocation>
</comment>
<keyword evidence="3 10" id="KW-0812">Transmembrane</keyword>
<evidence type="ECO:0000256" key="1">
    <source>
        <dbReference type="ARBA" id="ARBA00004651"/>
    </source>
</evidence>
<dbReference type="NCBIfam" id="TIGR01695">
    <property type="entry name" value="murJ_mviN"/>
    <property type="match status" value="1"/>
</dbReference>
<comment type="function">
    <text evidence="8 10 11">Involved in peptidoglycan biosynthesis. Transports lipid-linked peptidoglycan precursors from the inner to the outer leaflet of the cytoplasmic membrane.</text>
</comment>
<evidence type="ECO:0000256" key="5">
    <source>
        <dbReference type="ARBA" id="ARBA00022984"/>
    </source>
</evidence>
<name>A0ABY8Q2M5_9RHOB</name>
<keyword evidence="4 10" id="KW-0133">Cell shape</keyword>
<dbReference type="HAMAP" id="MF_02078">
    <property type="entry name" value="MurJ_MviN"/>
    <property type="match status" value="1"/>
</dbReference>
<evidence type="ECO:0000256" key="11">
    <source>
        <dbReference type="PIRNR" id="PIRNR002869"/>
    </source>
</evidence>
<feature type="transmembrane region" description="Helical" evidence="10">
    <location>
        <begin position="32"/>
        <end position="50"/>
    </location>
</feature>
<evidence type="ECO:0000256" key="2">
    <source>
        <dbReference type="ARBA" id="ARBA00022475"/>
    </source>
</evidence>
<gene>
    <name evidence="10 12" type="primary">murJ</name>
    <name evidence="12" type="ORF">QF092_09465</name>
</gene>
<feature type="transmembrane region" description="Helical" evidence="10">
    <location>
        <begin position="92"/>
        <end position="115"/>
    </location>
</feature>
<keyword evidence="13" id="KW-1185">Reference proteome</keyword>
<comment type="similarity">
    <text evidence="9 10 11">Belongs to the MurJ/MviN family.</text>
</comment>
<feature type="transmembrane region" description="Helical" evidence="10">
    <location>
        <begin position="477"/>
        <end position="501"/>
    </location>
</feature>
<keyword evidence="2 10" id="KW-1003">Cell membrane</keyword>
<feature type="transmembrane region" description="Helical" evidence="10">
    <location>
        <begin position="270"/>
        <end position="291"/>
    </location>
</feature>
<dbReference type="PANTHER" id="PTHR47019:SF1">
    <property type="entry name" value="LIPID II FLIPPASE MURJ"/>
    <property type="match status" value="1"/>
</dbReference>
<feature type="transmembrane region" description="Helical" evidence="10">
    <location>
        <begin position="385"/>
        <end position="404"/>
    </location>
</feature>
<dbReference type="PRINTS" id="PR01806">
    <property type="entry name" value="VIRFACTRMVIN"/>
</dbReference>
<feature type="transmembrane region" description="Helical" evidence="10">
    <location>
        <begin position="229"/>
        <end position="250"/>
    </location>
</feature>
<proteinExistence type="inferred from homology"/>
<evidence type="ECO:0000256" key="7">
    <source>
        <dbReference type="ARBA" id="ARBA00023136"/>
    </source>
</evidence>
<evidence type="ECO:0000256" key="3">
    <source>
        <dbReference type="ARBA" id="ARBA00022692"/>
    </source>
</evidence>
<evidence type="ECO:0000256" key="4">
    <source>
        <dbReference type="ARBA" id="ARBA00022960"/>
    </source>
</evidence>
<evidence type="ECO:0000256" key="10">
    <source>
        <dbReference type="HAMAP-Rule" id="MF_02078"/>
    </source>
</evidence>
<dbReference type="PANTHER" id="PTHR47019">
    <property type="entry name" value="LIPID II FLIPPASE MURJ"/>
    <property type="match status" value="1"/>
</dbReference>
<feature type="transmembrane region" description="Helical" evidence="10">
    <location>
        <begin position="348"/>
        <end position="365"/>
    </location>
</feature>
<feature type="transmembrane region" description="Helical" evidence="10">
    <location>
        <begin position="189"/>
        <end position="208"/>
    </location>
</feature>
<evidence type="ECO:0000313" key="12">
    <source>
        <dbReference type="EMBL" id="WGV14532.1"/>
    </source>
</evidence>
<protein>
    <recommendedName>
        <fullName evidence="10">Probable lipid II flippase MurJ</fullName>
    </recommendedName>
</protein>
<feature type="transmembrane region" description="Helical" evidence="10">
    <location>
        <begin position="410"/>
        <end position="427"/>
    </location>
</feature>
<feature type="transmembrane region" description="Helical" evidence="10">
    <location>
        <begin position="162"/>
        <end position="183"/>
    </location>
</feature>
<evidence type="ECO:0000313" key="13">
    <source>
        <dbReference type="Proteomes" id="UP001230978"/>
    </source>
</evidence>